<comment type="similarity">
    <text evidence="1">Belongs to the peptidase S1C family.</text>
</comment>
<dbReference type="PANTHER" id="PTHR43343">
    <property type="entry name" value="PEPTIDASE S12"/>
    <property type="match status" value="1"/>
</dbReference>
<dbReference type="Gene3D" id="2.30.42.10">
    <property type="match status" value="1"/>
</dbReference>
<evidence type="ECO:0000259" key="6">
    <source>
        <dbReference type="PROSITE" id="PS50106"/>
    </source>
</evidence>
<dbReference type="InterPro" id="IPR001478">
    <property type="entry name" value="PDZ"/>
</dbReference>
<evidence type="ECO:0000256" key="5">
    <source>
        <dbReference type="SAM" id="Phobius"/>
    </source>
</evidence>
<protein>
    <submittedName>
        <fullName evidence="7">PDZ domain-containing protein</fullName>
    </submittedName>
</protein>
<dbReference type="GO" id="GO:0006508">
    <property type="term" value="P:proteolysis"/>
    <property type="evidence" value="ECO:0007669"/>
    <property type="project" value="UniProtKB-KW"/>
</dbReference>
<evidence type="ECO:0000256" key="1">
    <source>
        <dbReference type="ARBA" id="ARBA00010541"/>
    </source>
</evidence>
<dbReference type="SUPFAM" id="SSF50156">
    <property type="entry name" value="PDZ domain-like"/>
    <property type="match status" value="1"/>
</dbReference>
<evidence type="ECO:0000313" key="7">
    <source>
        <dbReference type="EMBL" id="RGJ25637.1"/>
    </source>
</evidence>
<keyword evidence="2" id="KW-0645">Protease</keyword>
<dbReference type="InterPro" id="IPR001940">
    <property type="entry name" value="Peptidase_S1C"/>
</dbReference>
<dbReference type="InterPro" id="IPR009003">
    <property type="entry name" value="Peptidase_S1_PA"/>
</dbReference>
<dbReference type="Gene3D" id="2.40.10.10">
    <property type="entry name" value="Trypsin-like serine proteases"/>
    <property type="match status" value="2"/>
</dbReference>
<dbReference type="PRINTS" id="PR00834">
    <property type="entry name" value="PROTEASES2C"/>
</dbReference>
<dbReference type="PROSITE" id="PS50106">
    <property type="entry name" value="PDZ"/>
    <property type="match status" value="1"/>
</dbReference>
<dbReference type="Proteomes" id="UP000260655">
    <property type="component" value="Unassembled WGS sequence"/>
</dbReference>
<name>A0A3E4GTM4_9FIRM</name>
<keyword evidence="5" id="KW-0812">Transmembrane</keyword>
<keyword evidence="5" id="KW-0472">Membrane</keyword>
<dbReference type="InterPro" id="IPR043504">
    <property type="entry name" value="Peptidase_S1_PA_chymotrypsin"/>
</dbReference>
<dbReference type="SMART" id="SM00228">
    <property type="entry name" value="PDZ"/>
    <property type="match status" value="1"/>
</dbReference>
<dbReference type="InterPro" id="IPR051201">
    <property type="entry name" value="Chloro_Bact_Ser_Proteases"/>
</dbReference>
<evidence type="ECO:0000313" key="8">
    <source>
        <dbReference type="Proteomes" id="UP000260655"/>
    </source>
</evidence>
<proteinExistence type="inferred from homology"/>
<dbReference type="GO" id="GO:0004252">
    <property type="term" value="F:serine-type endopeptidase activity"/>
    <property type="evidence" value="ECO:0007669"/>
    <property type="project" value="InterPro"/>
</dbReference>
<dbReference type="InterPro" id="IPR036034">
    <property type="entry name" value="PDZ_sf"/>
</dbReference>
<organism evidence="7 8">
    <name type="scientific">Coprococcus comes</name>
    <dbReference type="NCBI Taxonomy" id="410072"/>
    <lineage>
        <taxon>Bacteria</taxon>
        <taxon>Bacillati</taxon>
        <taxon>Bacillota</taxon>
        <taxon>Clostridia</taxon>
        <taxon>Lachnospirales</taxon>
        <taxon>Lachnospiraceae</taxon>
        <taxon>Coprococcus</taxon>
    </lineage>
</organism>
<keyword evidence="3" id="KW-0378">Hydrolase</keyword>
<dbReference type="PANTHER" id="PTHR43343:SF3">
    <property type="entry name" value="PROTEASE DO-LIKE 8, CHLOROPLASTIC"/>
    <property type="match status" value="1"/>
</dbReference>
<accession>A0A3E4GTM4</accession>
<evidence type="ECO:0000256" key="3">
    <source>
        <dbReference type="ARBA" id="ARBA00022801"/>
    </source>
</evidence>
<dbReference type="SUPFAM" id="SSF50494">
    <property type="entry name" value="Trypsin-like serine proteases"/>
    <property type="match status" value="1"/>
</dbReference>
<evidence type="ECO:0000256" key="2">
    <source>
        <dbReference type="ARBA" id="ARBA00022670"/>
    </source>
</evidence>
<sequence>MDNQYNYYRPDSDENRGADNQQGFGVGPQQNPKAPKPKKGYAKKVALVVGAAVLFGAVGGVTMQGTSYLTGKLLGKNTKSTVGTTKTVSNAKLTTSTSTVTSDVSDIVENTLPSIVSITNMSVQEVQNFFGGISQQESESAGSGIIISQNDSELLVVTNNHVVEGSDTLTVTFNDGNSVEAQIKGTDSARDLAVVAVPLDKISDDTMNAIKVATLGDSDSLKVGEPAIAIGNALGYGQSVTTGIVSATGRTIDGFDGEYIQTDAAINPGNSGGALLNANGEVIGINSAKINSSAVEGMGFAIPISDASDVIQNLMNKETRSKVSDEERGYLGIKGYDVSEEGAQMYNMPTGVYVKEVMSGGGAEKAGLTKGSSITGFEGSSISGMSSLQEQLQYYKAGEEVTLTVQIPDKNGEYTEKDIKVTLGKNS</sequence>
<dbReference type="EMBL" id="QSOV01000002">
    <property type="protein sequence ID" value="RGJ25637.1"/>
    <property type="molecule type" value="Genomic_DNA"/>
</dbReference>
<feature type="domain" description="PDZ" evidence="6">
    <location>
        <begin position="320"/>
        <end position="409"/>
    </location>
</feature>
<dbReference type="Pfam" id="PF00595">
    <property type="entry name" value="PDZ"/>
    <property type="match status" value="1"/>
</dbReference>
<feature type="transmembrane region" description="Helical" evidence="5">
    <location>
        <begin position="45"/>
        <end position="63"/>
    </location>
</feature>
<dbReference type="AlphaFoldDB" id="A0A3E4GTM4"/>
<feature type="region of interest" description="Disordered" evidence="4">
    <location>
        <begin position="1"/>
        <end position="38"/>
    </location>
</feature>
<evidence type="ECO:0000256" key="4">
    <source>
        <dbReference type="SAM" id="MobiDB-lite"/>
    </source>
</evidence>
<reference evidence="7 8" key="1">
    <citation type="submission" date="2018-08" db="EMBL/GenBank/DDBJ databases">
        <title>A genome reference for cultivated species of the human gut microbiota.</title>
        <authorList>
            <person name="Zou Y."/>
            <person name="Xue W."/>
            <person name="Luo G."/>
        </authorList>
    </citation>
    <scope>NUCLEOTIDE SEQUENCE [LARGE SCALE GENOMIC DNA]</scope>
    <source>
        <strain evidence="7 8">TM07-19</strain>
    </source>
</reference>
<dbReference type="Pfam" id="PF13365">
    <property type="entry name" value="Trypsin_2"/>
    <property type="match status" value="1"/>
</dbReference>
<keyword evidence="5" id="KW-1133">Transmembrane helix</keyword>
<comment type="caution">
    <text evidence="7">The sequence shown here is derived from an EMBL/GenBank/DDBJ whole genome shotgun (WGS) entry which is preliminary data.</text>
</comment>
<gene>
    <name evidence="7" type="ORF">DXD67_03730</name>
</gene>
<dbReference type="RefSeq" id="WP_117556339.1">
    <property type="nucleotide sequence ID" value="NZ_QSOV01000002.1"/>
</dbReference>